<evidence type="ECO:0000259" key="5">
    <source>
        <dbReference type="Pfam" id="PF08352"/>
    </source>
</evidence>
<keyword evidence="2" id="KW-0547">Nucleotide-binding</keyword>
<feature type="non-terminal residue" evidence="6">
    <location>
        <position position="25"/>
    </location>
</feature>
<name>K1S183_9ZZZZ</name>
<feature type="compositionally biased region" description="Pro residues" evidence="4">
    <location>
        <begin position="1"/>
        <end position="12"/>
    </location>
</feature>
<dbReference type="Pfam" id="PF08352">
    <property type="entry name" value="oligo_HPY"/>
    <property type="match status" value="1"/>
</dbReference>
<sequence length="25" mass="2661">MQSIPGSPPDMTKPPKGCPFASRCQ</sequence>
<keyword evidence="1" id="KW-0813">Transport</keyword>
<proteinExistence type="predicted"/>
<evidence type="ECO:0000256" key="2">
    <source>
        <dbReference type="ARBA" id="ARBA00022741"/>
    </source>
</evidence>
<protein>
    <submittedName>
        <fullName evidence="6">Protein containing Oligopeptide/dipeptide ABC transporter</fullName>
    </submittedName>
</protein>
<dbReference type="EMBL" id="AJWZ01008275">
    <property type="protein sequence ID" value="EKC54547.1"/>
    <property type="molecule type" value="Genomic_DNA"/>
</dbReference>
<dbReference type="GO" id="GO:0005524">
    <property type="term" value="F:ATP binding"/>
    <property type="evidence" value="ECO:0007669"/>
    <property type="project" value="UniProtKB-KW"/>
</dbReference>
<feature type="domain" description="Oligopeptide/dipeptide ABC transporter C-terminal" evidence="5">
    <location>
        <begin position="2"/>
        <end position="25"/>
    </location>
</feature>
<dbReference type="InterPro" id="IPR013563">
    <property type="entry name" value="Oligopep_ABC_C"/>
</dbReference>
<comment type="caution">
    <text evidence="6">The sequence shown here is derived from an EMBL/GenBank/DDBJ whole genome shotgun (WGS) entry which is preliminary data.</text>
</comment>
<feature type="region of interest" description="Disordered" evidence="4">
    <location>
        <begin position="1"/>
        <end position="25"/>
    </location>
</feature>
<dbReference type="GO" id="GO:0015833">
    <property type="term" value="P:peptide transport"/>
    <property type="evidence" value="ECO:0007669"/>
    <property type="project" value="InterPro"/>
</dbReference>
<gene>
    <name evidence="6" type="ORF">OBE_12032</name>
</gene>
<organism evidence="6">
    <name type="scientific">human gut metagenome</name>
    <dbReference type="NCBI Taxonomy" id="408170"/>
    <lineage>
        <taxon>unclassified sequences</taxon>
        <taxon>metagenomes</taxon>
        <taxon>organismal metagenomes</taxon>
    </lineage>
</organism>
<reference evidence="6" key="1">
    <citation type="journal article" date="2013" name="Environ. Microbiol.">
        <title>Microbiota from the distal guts of lean and obese adolescents exhibit partial functional redundancy besides clear differences in community structure.</title>
        <authorList>
            <person name="Ferrer M."/>
            <person name="Ruiz A."/>
            <person name="Lanza F."/>
            <person name="Haange S.B."/>
            <person name="Oberbach A."/>
            <person name="Till H."/>
            <person name="Bargiela R."/>
            <person name="Campoy C."/>
            <person name="Segura M.T."/>
            <person name="Richter M."/>
            <person name="von Bergen M."/>
            <person name="Seifert J."/>
            <person name="Suarez A."/>
        </authorList>
    </citation>
    <scope>NUCLEOTIDE SEQUENCE</scope>
</reference>
<keyword evidence="3" id="KW-0067">ATP-binding</keyword>
<evidence type="ECO:0000256" key="4">
    <source>
        <dbReference type="SAM" id="MobiDB-lite"/>
    </source>
</evidence>
<accession>K1S183</accession>
<evidence type="ECO:0000256" key="3">
    <source>
        <dbReference type="ARBA" id="ARBA00022840"/>
    </source>
</evidence>
<evidence type="ECO:0000313" key="6">
    <source>
        <dbReference type="EMBL" id="EKC54547.1"/>
    </source>
</evidence>
<dbReference type="AlphaFoldDB" id="K1S183"/>
<evidence type="ECO:0000256" key="1">
    <source>
        <dbReference type="ARBA" id="ARBA00022448"/>
    </source>
</evidence>